<reference evidence="2" key="1">
    <citation type="submission" date="2025-08" db="UniProtKB">
        <authorList>
            <consortium name="RefSeq"/>
        </authorList>
    </citation>
    <scope>IDENTIFICATION</scope>
</reference>
<name>A0ABM1AFB8_APLCA</name>
<dbReference type="RefSeq" id="XP_012946572.1">
    <property type="nucleotide sequence ID" value="XM_013091118.2"/>
</dbReference>
<evidence type="ECO:0000313" key="1">
    <source>
        <dbReference type="Proteomes" id="UP000694888"/>
    </source>
</evidence>
<dbReference type="GeneID" id="106014079"/>
<evidence type="ECO:0000313" key="2">
    <source>
        <dbReference type="RefSeq" id="XP_012946572.1"/>
    </source>
</evidence>
<sequence length="112" mass="12426">MGEVLKSEAQLTTELMLLACKVGKALVLAGRKPNSQSGYDVVNFGISNLTVTTRTDLANRLLELMKQFREVWTQRANPDLGLSDSVQRLRSLFKVLLPNTDHSSLLNSEADH</sequence>
<gene>
    <name evidence="2" type="primary">LOC106014079</name>
</gene>
<accession>A0ABM1AFB8</accession>
<proteinExistence type="predicted"/>
<protein>
    <submittedName>
        <fullName evidence="2">Uncharacterized protein LOC106014079</fullName>
    </submittedName>
</protein>
<dbReference type="Proteomes" id="UP000694888">
    <property type="component" value="Unplaced"/>
</dbReference>
<keyword evidence="1" id="KW-1185">Reference proteome</keyword>
<organism evidence="1 2">
    <name type="scientific">Aplysia californica</name>
    <name type="common">California sea hare</name>
    <dbReference type="NCBI Taxonomy" id="6500"/>
    <lineage>
        <taxon>Eukaryota</taxon>
        <taxon>Metazoa</taxon>
        <taxon>Spiralia</taxon>
        <taxon>Lophotrochozoa</taxon>
        <taxon>Mollusca</taxon>
        <taxon>Gastropoda</taxon>
        <taxon>Heterobranchia</taxon>
        <taxon>Euthyneura</taxon>
        <taxon>Tectipleura</taxon>
        <taxon>Aplysiida</taxon>
        <taxon>Aplysioidea</taxon>
        <taxon>Aplysiidae</taxon>
        <taxon>Aplysia</taxon>
    </lineage>
</organism>